<dbReference type="InterPro" id="IPR039255">
    <property type="entry name" value="YceD_bac"/>
</dbReference>
<keyword evidence="4" id="KW-0690">Ribosome biogenesis</keyword>
<evidence type="ECO:0000256" key="1">
    <source>
        <dbReference type="ARBA" id="ARBA00002868"/>
    </source>
</evidence>
<comment type="caution">
    <text evidence="7">The sequence shown here is derived from an EMBL/GenBank/DDBJ whole genome shotgun (WGS) entry which is preliminary data.</text>
</comment>
<sequence>MNAFEIDAFEFCRTNSSREGVTPVAEMTRLSKECANNSGEISWKVEGGSSKQGFPQMRLTVAGKVQLVCQRCLTPFDYEIDSSTLLMLGKDDADADEIEEIIDDESIDVIVGARSMNLMDLVEDEALLALPQSPKHEVCPDTSLVDSAKNEKPSPFASLKGLKAN</sequence>
<evidence type="ECO:0000256" key="6">
    <source>
        <dbReference type="SAM" id="MobiDB-lite"/>
    </source>
</evidence>
<feature type="region of interest" description="Disordered" evidence="6">
    <location>
        <begin position="133"/>
        <end position="165"/>
    </location>
</feature>
<comment type="similarity">
    <text evidence="2">Belongs to the DUF177 domain family.</text>
</comment>
<dbReference type="GO" id="GO:0042254">
    <property type="term" value="P:ribosome biogenesis"/>
    <property type="evidence" value="ECO:0007669"/>
    <property type="project" value="UniProtKB-KW"/>
</dbReference>
<dbReference type="PANTHER" id="PTHR38099">
    <property type="entry name" value="LARGE RIBOSOMAL RNA SUBUNIT ACCUMULATION PROTEIN YCED"/>
    <property type="match status" value="1"/>
</dbReference>
<evidence type="ECO:0000256" key="2">
    <source>
        <dbReference type="ARBA" id="ARBA00010740"/>
    </source>
</evidence>
<evidence type="ECO:0000256" key="3">
    <source>
        <dbReference type="ARBA" id="ARBA00015716"/>
    </source>
</evidence>
<proteinExistence type="inferred from homology"/>
<keyword evidence="8" id="KW-1185">Reference proteome</keyword>
<evidence type="ECO:0000256" key="5">
    <source>
        <dbReference type="ARBA" id="ARBA00031841"/>
    </source>
</evidence>
<evidence type="ECO:0000313" key="7">
    <source>
        <dbReference type="EMBL" id="MTW11181.1"/>
    </source>
</evidence>
<name>A0A6L6QGC4_9BURK</name>
<dbReference type="InterPro" id="IPR003772">
    <property type="entry name" value="YceD"/>
</dbReference>
<dbReference type="AlphaFoldDB" id="A0A6L6QGC4"/>
<dbReference type="Pfam" id="PF02620">
    <property type="entry name" value="YceD"/>
    <property type="match status" value="1"/>
</dbReference>
<evidence type="ECO:0000313" key="8">
    <source>
        <dbReference type="Proteomes" id="UP000472320"/>
    </source>
</evidence>
<reference evidence="7 8" key="1">
    <citation type="submission" date="2019-11" db="EMBL/GenBank/DDBJ databases">
        <title>Type strains purchased from KCTC, JCM and DSMZ.</title>
        <authorList>
            <person name="Lu H."/>
        </authorList>
    </citation>
    <scope>NUCLEOTIDE SEQUENCE [LARGE SCALE GENOMIC DNA]</scope>
    <source>
        <strain evidence="7 8">JCM 31587</strain>
    </source>
</reference>
<evidence type="ECO:0000256" key="4">
    <source>
        <dbReference type="ARBA" id="ARBA00022517"/>
    </source>
</evidence>
<organism evidence="7 8">
    <name type="scientific">Massilia eburnea</name>
    <dbReference type="NCBI Taxonomy" id="1776165"/>
    <lineage>
        <taxon>Bacteria</taxon>
        <taxon>Pseudomonadati</taxon>
        <taxon>Pseudomonadota</taxon>
        <taxon>Betaproteobacteria</taxon>
        <taxon>Burkholderiales</taxon>
        <taxon>Oxalobacteraceae</taxon>
        <taxon>Telluria group</taxon>
        <taxon>Massilia</taxon>
    </lineage>
</organism>
<comment type="function">
    <text evidence="1">Plays a role in synthesis, processing and/or stability of 23S rRNA.</text>
</comment>
<dbReference type="Proteomes" id="UP000472320">
    <property type="component" value="Unassembled WGS sequence"/>
</dbReference>
<dbReference type="GO" id="GO:0005829">
    <property type="term" value="C:cytosol"/>
    <property type="evidence" value="ECO:0007669"/>
    <property type="project" value="TreeGrafter"/>
</dbReference>
<dbReference type="EMBL" id="WNKX01000007">
    <property type="protein sequence ID" value="MTW11181.1"/>
    <property type="molecule type" value="Genomic_DNA"/>
</dbReference>
<gene>
    <name evidence="7" type="ORF">GM658_11275</name>
</gene>
<accession>A0A6L6QGC4</accession>
<dbReference type="RefSeq" id="WP_155454143.1">
    <property type="nucleotide sequence ID" value="NZ_WNKX01000007.1"/>
</dbReference>
<dbReference type="OrthoDB" id="5297600at2"/>
<protein>
    <recommendedName>
        <fullName evidence="3">Large ribosomal RNA subunit accumulation protein YceD</fullName>
    </recommendedName>
    <alternativeName>
        <fullName evidence="5">23S rRNA accumulation protein YceD</fullName>
    </alternativeName>
</protein>
<dbReference type="PANTHER" id="PTHR38099:SF1">
    <property type="entry name" value="LARGE RIBOSOMAL RNA SUBUNIT ACCUMULATION PROTEIN YCED"/>
    <property type="match status" value="1"/>
</dbReference>